<organism evidence="1 2">
    <name type="scientific">Bythopirellula goksoeyrii</name>
    <dbReference type="NCBI Taxonomy" id="1400387"/>
    <lineage>
        <taxon>Bacteria</taxon>
        <taxon>Pseudomonadati</taxon>
        <taxon>Planctomycetota</taxon>
        <taxon>Planctomycetia</taxon>
        <taxon>Pirellulales</taxon>
        <taxon>Lacipirellulaceae</taxon>
        <taxon>Bythopirellula</taxon>
    </lineage>
</organism>
<dbReference type="KEGG" id="bgok:Pr1d_05940"/>
<proteinExistence type="predicted"/>
<evidence type="ECO:0000313" key="2">
    <source>
        <dbReference type="Proteomes" id="UP000323917"/>
    </source>
</evidence>
<name>A0A5B9QGE1_9BACT</name>
<gene>
    <name evidence="1" type="ORF">Pr1d_05940</name>
</gene>
<protein>
    <submittedName>
        <fullName evidence="1">Uncharacterized protein</fullName>
    </submittedName>
</protein>
<dbReference type="AlphaFoldDB" id="A0A5B9QGE1"/>
<sequence>MATEAVGENDLRSATKGRGLYEISLSNFMHYVHSTRSASLRFASRLTSGEMWCATIDPAWMW</sequence>
<evidence type="ECO:0000313" key="1">
    <source>
        <dbReference type="EMBL" id="QEG33333.1"/>
    </source>
</evidence>
<accession>A0A5B9QGE1</accession>
<keyword evidence="2" id="KW-1185">Reference proteome</keyword>
<dbReference type="Proteomes" id="UP000323917">
    <property type="component" value="Chromosome"/>
</dbReference>
<dbReference type="EMBL" id="CP042913">
    <property type="protein sequence ID" value="QEG33333.1"/>
    <property type="molecule type" value="Genomic_DNA"/>
</dbReference>
<reference evidence="1 2" key="1">
    <citation type="submission" date="2019-08" db="EMBL/GenBank/DDBJ databases">
        <title>Deep-cultivation of Planctomycetes and their phenomic and genomic characterization uncovers novel biology.</title>
        <authorList>
            <person name="Wiegand S."/>
            <person name="Jogler M."/>
            <person name="Boedeker C."/>
            <person name="Pinto D."/>
            <person name="Vollmers J."/>
            <person name="Rivas-Marin E."/>
            <person name="Kohn T."/>
            <person name="Peeters S.H."/>
            <person name="Heuer A."/>
            <person name="Rast P."/>
            <person name="Oberbeckmann S."/>
            <person name="Bunk B."/>
            <person name="Jeske O."/>
            <person name="Meyerdierks A."/>
            <person name="Storesund J.E."/>
            <person name="Kallscheuer N."/>
            <person name="Luecker S."/>
            <person name="Lage O.M."/>
            <person name="Pohl T."/>
            <person name="Merkel B.J."/>
            <person name="Hornburger P."/>
            <person name="Mueller R.-W."/>
            <person name="Bruemmer F."/>
            <person name="Labrenz M."/>
            <person name="Spormann A.M."/>
            <person name="Op den Camp H."/>
            <person name="Overmann J."/>
            <person name="Amann R."/>
            <person name="Jetten M.S.M."/>
            <person name="Mascher T."/>
            <person name="Medema M.H."/>
            <person name="Devos D.P."/>
            <person name="Kaster A.-K."/>
            <person name="Ovreas L."/>
            <person name="Rohde M."/>
            <person name="Galperin M.Y."/>
            <person name="Jogler C."/>
        </authorList>
    </citation>
    <scope>NUCLEOTIDE SEQUENCE [LARGE SCALE GENOMIC DNA]</scope>
    <source>
        <strain evidence="1 2">Pr1d</strain>
    </source>
</reference>